<dbReference type="AlphaFoldDB" id="A0AA96GJ81"/>
<dbReference type="Pfam" id="PF25893">
    <property type="entry name" value="HH_CzcB"/>
    <property type="match status" value="1"/>
</dbReference>
<sequence>MKNLNNRHGSCLLVFCLIGLFTMGCSDTQPPTDSLPDTDATASSPDLSLSPGQPLHADHVPEQARQRIRIEEVKERPTPHSVSAPGHVALDLSHVAKVSSRIPGQVDKVMVQLGDRVKKDQPLAAVESMRLDELVQEYLVAKSKLDVASSNFKRTKQLLAENIISQRRFLEDRGQQIEAQAVYQHVREKLLNMGLSPQELQQMEHGSHLEGHKYLLRAPLSGTVVNQKIVLGQGVAAGDEFFEIVDTSQVWVFANLPIEHARRFKEGDQGEVLPRGGEPITARLTYIAPVADATTRTIRVRFDVENSNGRLKPNEYVDVRLIDQQQPVLSIPLSALTMVEGVRGVFVQRGDGYDFVFVETGQEGGGLVEIKRGIKLGEHVVTEGVFDLKNAIMKPSAHEH</sequence>
<evidence type="ECO:0000259" key="6">
    <source>
        <dbReference type="Pfam" id="PF25954"/>
    </source>
</evidence>
<protein>
    <submittedName>
        <fullName evidence="9">Efflux RND transporter periplasmic adaptor subunit</fullName>
    </submittedName>
</protein>
<keyword evidence="10" id="KW-1185">Reference proteome</keyword>
<dbReference type="Gene3D" id="2.40.30.170">
    <property type="match status" value="1"/>
</dbReference>
<feature type="signal peptide" evidence="4">
    <location>
        <begin position="1"/>
        <end position="26"/>
    </location>
</feature>
<proteinExistence type="inferred from homology"/>
<feature type="domain" description="CzcB-like alpha-helical hairpin" evidence="5">
    <location>
        <begin position="136"/>
        <end position="191"/>
    </location>
</feature>
<evidence type="ECO:0000256" key="1">
    <source>
        <dbReference type="ARBA" id="ARBA00009477"/>
    </source>
</evidence>
<dbReference type="GO" id="GO:0015679">
    <property type="term" value="P:plasma membrane copper ion transport"/>
    <property type="evidence" value="ECO:0007669"/>
    <property type="project" value="TreeGrafter"/>
</dbReference>
<evidence type="ECO:0000256" key="4">
    <source>
        <dbReference type="SAM" id="SignalP"/>
    </source>
</evidence>
<dbReference type="GO" id="GO:0030288">
    <property type="term" value="C:outer membrane-bounded periplasmic space"/>
    <property type="evidence" value="ECO:0007669"/>
    <property type="project" value="TreeGrafter"/>
</dbReference>
<reference evidence="9 10" key="1">
    <citation type="submission" date="2023-01" db="EMBL/GenBank/DDBJ databases">
        <title>Cultivation and genomic characterization of new, ubiquitous marine nitrite-oxidizing bacteria from the Nitrospirales.</title>
        <authorList>
            <person name="Mueller A.J."/>
            <person name="Daebeler A."/>
            <person name="Herbold C.W."/>
            <person name="Kirkegaard R.H."/>
            <person name="Daims H."/>
        </authorList>
    </citation>
    <scope>NUCLEOTIDE SEQUENCE [LARGE SCALE GENOMIC DNA]</scope>
    <source>
        <strain evidence="9 10">VA</strain>
    </source>
</reference>
<evidence type="ECO:0000259" key="5">
    <source>
        <dbReference type="Pfam" id="PF25893"/>
    </source>
</evidence>
<evidence type="ECO:0000313" key="9">
    <source>
        <dbReference type="EMBL" id="WNM59943.1"/>
    </source>
</evidence>
<dbReference type="PANTHER" id="PTHR30097:SF4">
    <property type="entry name" value="SLR6042 PROTEIN"/>
    <property type="match status" value="1"/>
</dbReference>
<evidence type="ECO:0000313" key="10">
    <source>
        <dbReference type="Proteomes" id="UP001302719"/>
    </source>
</evidence>
<dbReference type="GO" id="GO:0016020">
    <property type="term" value="C:membrane"/>
    <property type="evidence" value="ECO:0007669"/>
    <property type="project" value="InterPro"/>
</dbReference>
<keyword evidence="2" id="KW-0813">Transport</keyword>
<dbReference type="InterPro" id="IPR006143">
    <property type="entry name" value="RND_pump_MFP"/>
</dbReference>
<feature type="region of interest" description="Disordered" evidence="3">
    <location>
        <begin position="30"/>
        <end position="63"/>
    </location>
</feature>
<name>A0AA96GJ81_9BACT</name>
<feature type="chain" id="PRO_5041709835" evidence="4">
    <location>
        <begin position="27"/>
        <end position="400"/>
    </location>
</feature>
<dbReference type="InterPro" id="IPR051909">
    <property type="entry name" value="MFP_Cation_Efflux"/>
</dbReference>
<dbReference type="PROSITE" id="PS51257">
    <property type="entry name" value="PROKAR_LIPOPROTEIN"/>
    <property type="match status" value="1"/>
</dbReference>
<feature type="domain" description="CusB-like beta-barrel" evidence="6">
    <location>
        <begin position="249"/>
        <end position="324"/>
    </location>
</feature>
<dbReference type="Pfam" id="PF25954">
    <property type="entry name" value="Beta-barrel_RND_2"/>
    <property type="match status" value="1"/>
</dbReference>
<dbReference type="Proteomes" id="UP001302719">
    <property type="component" value="Chromosome"/>
</dbReference>
<dbReference type="InterPro" id="IPR058648">
    <property type="entry name" value="HH_CzcB-like"/>
</dbReference>
<dbReference type="Gene3D" id="2.40.50.100">
    <property type="match status" value="1"/>
</dbReference>
<dbReference type="GO" id="GO:0022857">
    <property type="term" value="F:transmembrane transporter activity"/>
    <property type="evidence" value="ECO:0007669"/>
    <property type="project" value="InterPro"/>
</dbReference>
<comment type="similarity">
    <text evidence="1">Belongs to the membrane fusion protein (MFP) (TC 8.A.1) family.</text>
</comment>
<evidence type="ECO:0000259" key="8">
    <source>
        <dbReference type="Pfam" id="PF25975"/>
    </source>
</evidence>
<dbReference type="EMBL" id="CP116967">
    <property type="protein sequence ID" value="WNM59943.1"/>
    <property type="molecule type" value="Genomic_DNA"/>
</dbReference>
<dbReference type="Pfam" id="PF25975">
    <property type="entry name" value="CzcB_C"/>
    <property type="match status" value="1"/>
</dbReference>
<dbReference type="Pfam" id="PF25973">
    <property type="entry name" value="BSH_CzcB"/>
    <property type="match status" value="1"/>
</dbReference>
<dbReference type="NCBIfam" id="TIGR01730">
    <property type="entry name" value="RND_mfp"/>
    <property type="match status" value="1"/>
</dbReference>
<dbReference type="InterPro" id="IPR058792">
    <property type="entry name" value="Beta-barrel_RND_2"/>
</dbReference>
<dbReference type="GO" id="GO:0060003">
    <property type="term" value="P:copper ion export"/>
    <property type="evidence" value="ECO:0007669"/>
    <property type="project" value="TreeGrafter"/>
</dbReference>
<feature type="domain" description="CzcB-like barrel-sandwich hybrid" evidence="7">
    <location>
        <begin position="95"/>
        <end position="246"/>
    </location>
</feature>
<feature type="domain" description="CzcB-like C-terminal circularly permuted SH3-like" evidence="8">
    <location>
        <begin position="330"/>
        <end position="389"/>
    </location>
</feature>
<dbReference type="SUPFAM" id="SSF111369">
    <property type="entry name" value="HlyD-like secretion proteins"/>
    <property type="match status" value="1"/>
</dbReference>
<evidence type="ECO:0000259" key="7">
    <source>
        <dbReference type="Pfam" id="PF25973"/>
    </source>
</evidence>
<keyword evidence="4" id="KW-0732">Signal</keyword>
<dbReference type="InterPro" id="IPR058647">
    <property type="entry name" value="BSH_CzcB-like"/>
</dbReference>
<feature type="compositionally biased region" description="Polar residues" evidence="3">
    <location>
        <begin position="40"/>
        <end position="51"/>
    </location>
</feature>
<dbReference type="RefSeq" id="WP_312646840.1">
    <property type="nucleotide sequence ID" value="NZ_CP116967.1"/>
</dbReference>
<dbReference type="GO" id="GO:0046914">
    <property type="term" value="F:transition metal ion binding"/>
    <property type="evidence" value="ECO:0007669"/>
    <property type="project" value="TreeGrafter"/>
</dbReference>
<dbReference type="InterPro" id="IPR058649">
    <property type="entry name" value="CzcB_C"/>
</dbReference>
<accession>A0AA96GJ81</accession>
<evidence type="ECO:0000256" key="3">
    <source>
        <dbReference type="SAM" id="MobiDB-lite"/>
    </source>
</evidence>
<organism evidence="9 10">
    <name type="scientific">Candidatus Nitrospira allomarina</name>
    <dbReference type="NCBI Taxonomy" id="3020900"/>
    <lineage>
        <taxon>Bacteria</taxon>
        <taxon>Pseudomonadati</taxon>
        <taxon>Nitrospirota</taxon>
        <taxon>Nitrospiria</taxon>
        <taxon>Nitrospirales</taxon>
        <taxon>Nitrospiraceae</taxon>
        <taxon>Nitrospira</taxon>
    </lineage>
</organism>
<evidence type="ECO:0000256" key="2">
    <source>
        <dbReference type="ARBA" id="ARBA00022448"/>
    </source>
</evidence>
<dbReference type="PANTHER" id="PTHR30097">
    <property type="entry name" value="CATION EFFLUX SYSTEM PROTEIN CUSB"/>
    <property type="match status" value="1"/>
</dbReference>
<dbReference type="Gene3D" id="2.40.420.20">
    <property type="match status" value="1"/>
</dbReference>
<gene>
    <name evidence="9" type="ORF">PP769_09350</name>
</gene>
<dbReference type="KEGG" id="nall:PP769_09350"/>